<dbReference type="SUPFAM" id="SSF81345">
    <property type="entry name" value="ABC transporter involved in vitamin B12 uptake, BtuC"/>
    <property type="match status" value="1"/>
</dbReference>
<feature type="transmembrane region" description="Helical" evidence="8">
    <location>
        <begin position="104"/>
        <end position="124"/>
    </location>
</feature>
<evidence type="ECO:0000256" key="4">
    <source>
        <dbReference type="ARBA" id="ARBA00022475"/>
    </source>
</evidence>
<keyword evidence="10" id="KW-1185">Reference proteome</keyword>
<dbReference type="Proteomes" id="UP000005953">
    <property type="component" value="Unassembled WGS sequence"/>
</dbReference>
<dbReference type="CDD" id="cd06550">
    <property type="entry name" value="TM_ABC_iron-siderophores_like"/>
    <property type="match status" value="1"/>
</dbReference>
<feature type="transmembrane region" description="Helical" evidence="8">
    <location>
        <begin position="75"/>
        <end position="92"/>
    </location>
</feature>
<dbReference type="STRING" id="314283.MED297_08661"/>
<evidence type="ECO:0000256" key="6">
    <source>
        <dbReference type="ARBA" id="ARBA00022989"/>
    </source>
</evidence>
<feature type="transmembrane region" description="Helical" evidence="8">
    <location>
        <begin position="250"/>
        <end position="274"/>
    </location>
</feature>
<evidence type="ECO:0000313" key="9">
    <source>
        <dbReference type="EMBL" id="EAR07878.1"/>
    </source>
</evidence>
<feature type="transmembrane region" description="Helical" evidence="8">
    <location>
        <begin position="199"/>
        <end position="220"/>
    </location>
</feature>
<evidence type="ECO:0000256" key="2">
    <source>
        <dbReference type="ARBA" id="ARBA00007935"/>
    </source>
</evidence>
<dbReference type="OrthoDB" id="9055647at2"/>
<evidence type="ECO:0000256" key="7">
    <source>
        <dbReference type="ARBA" id="ARBA00023136"/>
    </source>
</evidence>
<gene>
    <name evidence="9" type="ORF">MED297_08661</name>
</gene>
<dbReference type="RefSeq" id="WP_008045896.1">
    <property type="nucleotide sequence ID" value="NZ_CH724152.1"/>
</dbReference>
<organism evidence="9 10">
    <name type="scientific">Reinekea blandensis MED297</name>
    <dbReference type="NCBI Taxonomy" id="314283"/>
    <lineage>
        <taxon>Bacteria</taxon>
        <taxon>Pseudomonadati</taxon>
        <taxon>Pseudomonadota</taxon>
        <taxon>Gammaproteobacteria</taxon>
        <taxon>Oceanospirillales</taxon>
        <taxon>Saccharospirillaceae</taxon>
        <taxon>Reinekea</taxon>
    </lineage>
</organism>
<dbReference type="GO" id="GO:0005886">
    <property type="term" value="C:plasma membrane"/>
    <property type="evidence" value="ECO:0007669"/>
    <property type="project" value="UniProtKB-SubCell"/>
</dbReference>
<dbReference type="InterPro" id="IPR037294">
    <property type="entry name" value="ABC_BtuC-like"/>
</dbReference>
<evidence type="ECO:0000256" key="3">
    <source>
        <dbReference type="ARBA" id="ARBA00022448"/>
    </source>
</evidence>
<keyword evidence="4" id="KW-1003">Cell membrane</keyword>
<dbReference type="PANTHER" id="PTHR30472:SF24">
    <property type="entry name" value="FERRIC ENTEROBACTIN TRANSPORT SYSTEM PERMEASE PROTEIN FEPG"/>
    <property type="match status" value="1"/>
</dbReference>
<dbReference type="GO" id="GO:0022857">
    <property type="term" value="F:transmembrane transporter activity"/>
    <property type="evidence" value="ECO:0007669"/>
    <property type="project" value="InterPro"/>
</dbReference>
<feature type="transmembrane region" description="Helical" evidence="8">
    <location>
        <begin position="286"/>
        <end position="307"/>
    </location>
</feature>
<evidence type="ECO:0000256" key="1">
    <source>
        <dbReference type="ARBA" id="ARBA00004651"/>
    </source>
</evidence>
<keyword evidence="5 8" id="KW-0812">Transmembrane</keyword>
<keyword evidence="6 8" id="KW-1133">Transmembrane helix</keyword>
<comment type="similarity">
    <text evidence="2">Belongs to the binding-protein-dependent transport system permease family. FecCD subfamily.</text>
</comment>
<dbReference type="HOGENOM" id="CLU_013016_1_1_6"/>
<dbReference type="AlphaFoldDB" id="A4BJ33"/>
<keyword evidence="3" id="KW-0813">Transport</keyword>
<reference evidence="9 10" key="1">
    <citation type="submission" date="2006-02" db="EMBL/GenBank/DDBJ databases">
        <authorList>
            <person name="Pinhassi J."/>
            <person name="Pedros-Alio C."/>
            <person name="Ferriera S."/>
            <person name="Johnson J."/>
            <person name="Kravitz S."/>
            <person name="Halpern A."/>
            <person name="Remington K."/>
            <person name="Beeson K."/>
            <person name="Tran B."/>
            <person name="Rogers Y.-H."/>
            <person name="Friedman R."/>
            <person name="Venter J.C."/>
        </authorList>
    </citation>
    <scope>NUCLEOTIDE SEQUENCE [LARGE SCALE GENOMIC DNA]</scope>
    <source>
        <strain evidence="9 10">MED297</strain>
    </source>
</reference>
<feature type="transmembrane region" description="Helical" evidence="8">
    <location>
        <begin position="319"/>
        <end position="336"/>
    </location>
</feature>
<accession>A4BJ33</accession>
<name>A4BJ33_9GAMM</name>
<evidence type="ECO:0000313" key="10">
    <source>
        <dbReference type="Proteomes" id="UP000005953"/>
    </source>
</evidence>
<dbReference type="InterPro" id="IPR000522">
    <property type="entry name" value="ABC_transptr_permease_BtuC"/>
</dbReference>
<comment type="subcellular location">
    <subcellularLocation>
        <location evidence="1">Cell membrane</location>
        <topology evidence="1">Multi-pass membrane protein</topology>
    </subcellularLocation>
</comment>
<evidence type="ECO:0000256" key="5">
    <source>
        <dbReference type="ARBA" id="ARBA00022692"/>
    </source>
</evidence>
<sequence>MTVVRLFQDQISFRLQPSGLLALGMAVALVLLTLVISLLSGSFELSPQDVWQALQNPLADAQHRLVVWEFRLPRTLVAVFSGALFALSGAMLQNLTRNALADPSLIGISQGAALAVVALIVVFPEFGNEWREVAAFSGSLGVAALIRLVSGEGHSLKFILMGIGVAAFITALTSAMLTYGDIEEAMSALAWLAGSVNSANWSDVRILAIACSVLIVLYLLQSRALSPMALGHETATGLGVPLRRVGRVQLLSAVMAAALATAVVGPLGFVGLLAPHLTRQILRTGPATFLLLTALVGGLLVMIADLAGRVLFDPIQLPAGLVTSLIGAPVFIWLMLRPRPSL</sequence>
<evidence type="ECO:0000256" key="8">
    <source>
        <dbReference type="SAM" id="Phobius"/>
    </source>
</evidence>
<keyword evidence="7 8" id="KW-0472">Membrane</keyword>
<dbReference type="Pfam" id="PF01032">
    <property type="entry name" value="FecCD"/>
    <property type="match status" value="1"/>
</dbReference>
<dbReference type="PANTHER" id="PTHR30472">
    <property type="entry name" value="FERRIC ENTEROBACTIN TRANSPORT SYSTEM PERMEASE PROTEIN"/>
    <property type="match status" value="1"/>
</dbReference>
<dbReference type="GO" id="GO:0033214">
    <property type="term" value="P:siderophore-iron import into cell"/>
    <property type="evidence" value="ECO:0007669"/>
    <property type="project" value="TreeGrafter"/>
</dbReference>
<comment type="caution">
    <text evidence="9">The sequence shown here is derived from an EMBL/GenBank/DDBJ whole genome shotgun (WGS) entry which is preliminary data.</text>
</comment>
<protein>
    <submittedName>
        <fullName evidence="9">Putative permease of ferrichrome ABC transporter</fullName>
    </submittedName>
</protein>
<feature type="transmembrane region" description="Helical" evidence="8">
    <location>
        <begin position="20"/>
        <end position="39"/>
    </location>
</feature>
<dbReference type="FunFam" id="1.10.3470.10:FF:000001">
    <property type="entry name" value="Vitamin B12 ABC transporter permease BtuC"/>
    <property type="match status" value="1"/>
</dbReference>
<proteinExistence type="inferred from homology"/>
<dbReference type="Gene3D" id="1.10.3470.10">
    <property type="entry name" value="ABC transporter involved in vitamin B12 uptake, BtuC"/>
    <property type="match status" value="1"/>
</dbReference>
<feature type="transmembrane region" description="Helical" evidence="8">
    <location>
        <begin position="158"/>
        <end position="179"/>
    </location>
</feature>
<dbReference type="EMBL" id="AAOE01000030">
    <property type="protein sequence ID" value="EAR07878.1"/>
    <property type="molecule type" value="Genomic_DNA"/>
</dbReference>